<name>A0A2T6ACV7_9FLAO</name>
<keyword evidence="1" id="KW-1133">Transmembrane helix</keyword>
<feature type="transmembrane region" description="Helical" evidence="1">
    <location>
        <begin position="42"/>
        <end position="60"/>
    </location>
</feature>
<feature type="transmembrane region" description="Helical" evidence="1">
    <location>
        <begin position="65"/>
        <end position="84"/>
    </location>
</feature>
<dbReference type="EMBL" id="QBKQ01000004">
    <property type="protein sequence ID" value="PTX41639.1"/>
    <property type="molecule type" value="Genomic_DNA"/>
</dbReference>
<reference evidence="2 3" key="1">
    <citation type="submission" date="2018-04" db="EMBL/GenBank/DDBJ databases">
        <title>Genomic Encyclopedia of Archaeal and Bacterial Type Strains, Phase II (KMG-II): from individual species to whole genera.</title>
        <authorList>
            <person name="Goeker M."/>
        </authorList>
    </citation>
    <scope>NUCLEOTIDE SEQUENCE [LARGE SCALE GENOMIC DNA]</scope>
    <source>
        <strain evidence="2 3">DSM 23082</strain>
    </source>
</reference>
<comment type="caution">
    <text evidence="2">The sequence shown here is derived from an EMBL/GenBank/DDBJ whole genome shotgun (WGS) entry which is preliminary data.</text>
</comment>
<dbReference type="OrthoDB" id="9786534at2"/>
<gene>
    <name evidence="2" type="ORF">C8P64_3138</name>
</gene>
<dbReference type="RefSeq" id="WP_108173014.1">
    <property type="nucleotide sequence ID" value="NZ_QBKQ01000004.1"/>
</dbReference>
<dbReference type="Proteomes" id="UP000244174">
    <property type="component" value="Unassembled WGS sequence"/>
</dbReference>
<feature type="transmembrane region" description="Helical" evidence="1">
    <location>
        <begin position="90"/>
        <end position="108"/>
    </location>
</feature>
<keyword evidence="3" id="KW-1185">Reference proteome</keyword>
<evidence type="ECO:0000313" key="3">
    <source>
        <dbReference type="Proteomes" id="UP000244174"/>
    </source>
</evidence>
<evidence type="ECO:0000256" key="1">
    <source>
        <dbReference type="SAM" id="Phobius"/>
    </source>
</evidence>
<dbReference type="AlphaFoldDB" id="A0A2T6ACV7"/>
<organism evidence="2 3">
    <name type="scientific">Christiangramia gaetbulicola</name>
    <dbReference type="NCBI Taxonomy" id="703340"/>
    <lineage>
        <taxon>Bacteria</taxon>
        <taxon>Pseudomonadati</taxon>
        <taxon>Bacteroidota</taxon>
        <taxon>Flavobacteriia</taxon>
        <taxon>Flavobacteriales</taxon>
        <taxon>Flavobacteriaceae</taxon>
        <taxon>Christiangramia</taxon>
    </lineage>
</organism>
<proteinExistence type="predicted"/>
<keyword evidence="1" id="KW-0472">Membrane</keyword>
<keyword evidence="1" id="KW-0812">Transmembrane</keyword>
<dbReference type="InterPro" id="IPR046674">
    <property type="entry name" value="DUF6544"/>
</dbReference>
<accession>A0A2T6ACV7</accession>
<sequence>MRILFIVILFLHLLIHLIGFAKANQWIEVTPGSRMISTTQGILWLLVSILLLVTIVLFLLRKPAWILISIPVIITSQVLIILNWEEAKFGSIFNLIILVVAILSMAGWKFENKYKEDKVKAILANTGVSQTIEEKDLQALPVLVQKYIRSSGFLGKSKIENFQLKFSGEMREKNKKWFRFRSEQLNTIKSPARYFFMKAIFRGIPTKGYHKYTGTIASMVIKPFSIFKVVDIQSMELLISEMVTWLNDICIFAPGALIDKKFSWEEIGDNTVRVKFSNNGKMVSALLEFNEKGQLINFFSNDRYSVDVNKQFMFSTPVGGYANFDGYNLASYGEAIWHYPEDDFVYGKFELQKVKYNLHG</sequence>
<protein>
    <submittedName>
        <fullName evidence="2">Uncharacterized protein</fullName>
    </submittedName>
</protein>
<dbReference type="Pfam" id="PF20181">
    <property type="entry name" value="DUF6544"/>
    <property type="match status" value="1"/>
</dbReference>
<evidence type="ECO:0000313" key="2">
    <source>
        <dbReference type="EMBL" id="PTX41639.1"/>
    </source>
</evidence>